<dbReference type="RefSeq" id="XP_011122527.1">
    <property type="nucleotide sequence ID" value="XM_011124225.1"/>
</dbReference>
<name>G1XDG5_ARTOA</name>
<accession>G1XDG5</accession>
<evidence type="ECO:0000313" key="11">
    <source>
        <dbReference type="Proteomes" id="UP000008784"/>
    </source>
</evidence>
<dbReference type="InterPro" id="IPR046347">
    <property type="entry name" value="bZIP_sf"/>
</dbReference>
<organism evidence="10 11">
    <name type="scientific">Arthrobotrys oligospora (strain ATCC 24927 / CBS 115.81 / DSM 1491)</name>
    <name type="common">Nematode-trapping fungus</name>
    <name type="synonym">Didymozoophaga oligospora</name>
    <dbReference type="NCBI Taxonomy" id="756982"/>
    <lineage>
        <taxon>Eukaryota</taxon>
        <taxon>Fungi</taxon>
        <taxon>Dikarya</taxon>
        <taxon>Ascomycota</taxon>
        <taxon>Pezizomycotina</taxon>
        <taxon>Orbiliomycetes</taxon>
        <taxon>Orbiliales</taxon>
        <taxon>Orbiliaceae</taxon>
        <taxon>Orbilia</taxon>
        <taxon>Orbilia oligospora</taxon>
    </lineage>
</organism>
<dbReference type="GO" id="GO:0045944">
    <property type="term" value="P:positive regulation of transcription by RNA polymerase II"/>
    <property type="evidence" value="ECO:0007669"/>
    <property type="project" value="InterPro"/>
</dbReference>
<dbReference type="SMART" id="SM00338">
    <property type="entry name" value="BRLZ"/>
    <property type="match status" value="1"/>
</dbReference>
<dbReference type="GO" id="GO:0005634">
    <property type="term" value="C:nucleus"/>
    <property type="evidence" value="ECO:0007669"/>
    <property type="project" value="UniProtKB-SubCell"/>
</dbReference>
<dbReference type="eggNOG" id="ENOG502S526">
    <property type="taxonomic scope" value="Eukaryota"/>
</dbReference>
<feature type="compositionally biased region" description="Basic and acidic residues" evidence="8">
    <location>
        <begin position="89"/>
        <end position="103"/>
    </location>
</feature>
<dbReference type="AlphaFoldDB" id="G1XDG5"/>
<dbReference type="HOGENOM" id="CLU_933752_0_0_1"/>
<keyword evidence="6" id="KW-0834">Unfolded protein response</keyword>
<dbReference type="Gene3D" id="1.20.5.170">
    <property type="match status" value="1"/>
</dbReference>
<dbReference type="Proteomes" id="UP000008784">
    <property type="component" value="Unassembled WGS sequence"/>
</dbReference>
<evidence type="ECO:0000313" key="10">
    <source>
        <dbReference type="EMBL" id="EGX48711.1"/>
    </source>
</evidence>
<dbReference type="STRING" id="756982.G1XDG5"/>
<evidence type="ECO:0000259" key="9">
    <source>
        <dbReference type="PROSITE" id="PS50217"/>
    </source>
</evidence>
<dbReference type="PANTHER" id="PTHR46714">
    <property type="entry name" value="TRANSCRIPTIONAL ACTIVATOR HAC1"/>
    <property type="match status" value="1"/>
</dbReference>
<sequence length="298" mass="33330">MSTPSSVDSSLWDADNYDMLMKTMTHPPSPPHTSDSECEAMSPASDTPSSPPVEDKEKNDEKKPTKKRKSWGQELPTPTTNLPPRKRAKTDAEKEQRRIERVLRNRAAAHSSRERKRAEQEALEKRKKEIEAENENMKNRLSQFEQEFADLQKKYRQLEHNYLLAKSHLPSDSGFNPVSIPEDRSISSGSISIPAVSAEQHGSDSDLVTSPTLVSDWADWTLFDENLTISPDFLDIAGTLEETMSNVTTLCDSDVLPESSGLDSYHSIGYELFGEDSTKKPTIDLDLFASLAGEVSEL</sequence>
<dbReference type="SUPFAM" id="SSF57959">
    <property type="entry name" value="Leucine zipper domain"/>
    <property type="match status" value="1"/>
</dbReference>
<dbReference type="GO" id="GO:0000981">
    <property type="term" value="F:DNA-binding transcription factor activity, RNA polymerase II-specific"/>
    <property type="evidence" value="ECO:0007669"/>
    <property type="project" value="InterPro"/>
</dbReference>
<dbReference type="OrthoDB" id="674948at2759"/>
<dbReference type="PANTHER" id="PTHR46714:SF6">
    <property type="entry name" value="TRANSCRIPTIONAL ACTIVATOR HAC1"/>
    <property type="match status" value="1"/>
</dbReference>
<evidence type="ECO:0000256" key="4">
    <source>
        <dbReference type="ARBA" id="ARBA00023125"/>
    </source>
</evidence>
<keyword evidence="7" id="KW-0539">Nucleus</keyword>
<feature type="domain" description="BZIP" evidence="9">
    <location>
        <begin position="95"/>
        <end position="158"/>
    </location>
</feature>
<evidence type="ECO:0000256" key="7">
    <source>
        <dbReference type="ARBA" id="ARBA00023242"/>
    </source>
</evidence>
<dbReference type="Pfam" id="PF00170">
    <property type="entry name" value="bZIP_1"/>
    <property type="match status" value="1"/>
</dbReference>
<dbReference type="GO" id="GO:0006986">
    <property type="term" value="P:response to unfolded protein"/>
    <property type="evidence" value="ECO:0007669"/>
    <property type="project" value="UniProtKB-KW"/>
</dbReference>
<evidence type="ECO:0000256" key="1">
    <source>
        <dbReference type="ARBA" id="ARBA00004123"/>
    </source>
</evidence>
<dbReference type="EMBL" id="ADOT01000139">
    <property type="protein sequence ID" value="EGX48711.1"/>
    <property type="molecule type" value="Genomic_DNA"/>
</dbReference>
<feature type="compositionally biased region" description="Basic and acidic residues" evidence="8">
    <location>
        <begin position="53"/>
        <end position="63"/>
    </location>
</feature>
<evidence type="ECO:0000256" key="2">
    <source>
        <dbReference type="ARBA" id="ARBA00007163"/>
    </source>
</evidence>
<gene>
    <name evidence="10" type="ORF">AOL_s00079g350</name>
</gene>
<evidence type="ECO:0000256" key="5">
    <source>
        <dbReference type="ARBA" id="ARBA00023163"/>
    </source>
</evidence>
<dbReference type="InterPro" id="IPR044280">
    <property type="entry name" value="Hac1/HY5"/>
</dbReference>
<protein>
    <recommendedName>
        <fullName evidence="9">BZIP domain-containing protein</fullName>
    </recommendedName>
</protein>
<comment type="subcellular location">
    <subcellularLocation>
        <location evidence="1">Nucleus</location>
    </subcellularLocation>
</comment>
<proteinExistence type="inferred from homology"/>
<evidence type="ECO:0000256" key="6">
    <source>
        <dbReference type="ARBA" id="ARBA00023230"/>
    </source>
</evidence>
<dbReference type="InParanoid" id="G1XDG5"/>
<comment type="caution">
    <text evidence="10">The sequence shown here is derived from an EMBL/GenBank/DDBJ whole genome shotgun (WGS) entry which is preliminary data.</text>
</comment>
<keyword evidence="3" id="KW-0805">Transcription regulation</keyword>
<dbReference type="GeneID" id="22893442"/>
<evidence type="ECO:0000256" key="8">
    <source>
        <dbReference type="SAM" id="MobiDB-lite"/>
    </source>
</evidence>
<dbReference type="CDD" id="cd14710">
    <property type="entry name" value="bZIP_HAC1-like"/>
    <property type="match status" value="1"/>
</dbReference>
<dbReference type="InterPro" id="IPR004827">
    <property type="entry name" value="bZIP"/>
</dbReference>
<dbReference type="GO" id="GO:0003677">
    <property type="term" value="F:DNA binding"/>
    <property type="evidence" value="ECO:0007669"/>
    <property type="project" value="UniProtKB-KW"/>
</dbReference>
<keyword evidence="5" id="KW-0804">Transcription</keyword>
<keyword evidence="4" id="KW-0238">DNA-binding</keyword>
<feature type="region of interest" description="Disordered" evidence="8">
    <location>
        <begin position="21"/>
        <end position="131"/>
    </location>
</feature>
<dbReference type="OMA" id="QLEHNYL"/>
<feature type="compositionally biased region" description="Basic and acidic residues" evidence="8">
    <location>
        <begin position="116"/>
        <end position="131"/>
    </location>
</feature>
<comment type="similarity">
    <text evidence="2">Belongs to the bZIP family.</text>
</comment>
<evidence type="ECO:0000256" key="3">
    <source>
        <dbReference type="ARBA" id="ARBA00023015"/>
    </source>
</evidence>
<reference evidence="10 11" key="1">
    <citation type="journal article" date="2011" name="PLoS Pathog.">
        <title>Genomic and proteomic analyses of the fungus Arthrobotrys oligospora provide insights into nematode-trap formation.</title>
        <authorList>
            <person name="Yang J."/>
            <person name="Wang L."/>
            <person name="Ji X."/>
            <person name="Feng Y."/>
            <person name="Li X."/>
            <person name="Zou C."/>
            <person name="Xu J."/>
            <person name="Ren Y."/>
            <person name="Mi Q."/>
            <person name="Wu J."/>
            <person name="Liu S."/>
            <person name="Liu Y."/>
            <person name="Huang X."/>
            <person name="Wang H."/>
            <person name="Niu X."/>
            <person name="Li J."/>
            <person name="Liang L."/>
            <person name="Luo Y."/>
            <person name="Ji K."/>
            <person name="Zhou W."/>
            <person name="Yu Z."/>
            <person name="Li G."/>
            <person name="Liu Y."/>
            <person name="Li L."/>
            <person name="Qiao M."/>
            <person name="Feng L."/>
            <person name="Zhang K.-Q."/>
        </authorList>
    </citation>
    <scope>NUCLEOTIDE SEQUENCE [LARGE SCALE GENOMIC DNA]</scope>
    <source>
        <strain evidence="11">ATCC 24927 / CBS 115.81 / DSM 1491</strain>
    </source>
</reference>
<keyword evidence="11" id="KW-1185">Reference proteome</keyword>
<dbReference type="PROSITE" id="PS50217">
    <property type="entry name" value="BZIP"/>
    <property type="match status" value="1"/>
</dbReference>